<dbReference type="AlphaFoldDB" id="A0A2I6SWG1"/>
<geneLocation type="plasmid" evidence="2">
    <name>pBtiUFT6.51.1 complete sequence</name>
</geneLocation>
<proteinExistence type="predicted"/>
<keyword evidence="1" id="KW-0812">Transmembrane</keyword>
<dbReference type="EMBL" id="MG710485">
    <property type="protein sequence ID" value="AUO31924.1"/>
    <property type="molecule type" value="Genomic_DNA"/>
</dbReference>
<keyword evidence="1" id="KW-1133">Transmembrane helix</keyword>
<evidence type="ECO:0000256" key="1">
    <source>
        <dbReference type="SAM" id="Phobius"/>
    </source>
</evidence>
<keyword evidence="1" id="KW-0472">Membrane</keyword>
<reference evidence="2" key="1">
    <citation type="submission" date="2017-12" db="EMBL/GenBank/DDBJ databases">
        <title>Complete genome sequences of two plasmids found in a Brazilian Bacillus thuringiensis israelensis strain.</title>
        <authorList>
            <person name="Campos F.S."/>
            <person name="Santos G.R."/>
            <person name="Nascimento V.L."/>
            <person name="Correia R.F.T."/>
            <person name="Cangussu A.S.R."/>
            <person name="Ribeiro B.M."/>
            <person name="Aguiar R.W.S."/>
        </authorList>
    </citation>
    <scope>NUCLEOTIDE SEQUENCE</scope>
    <source>
        <strain evidence="2">Bti-UFT6.51</strain>
        <plasmid evidence="2">pBtiUFT6.51.1 complete sequence</plasmid>
    </source>
</reference>
<sequence>MENVKSAVKDACLWLLVLVLTTLTWLGIEKMVITMLLD</sequence>
<name>A0A2I6SWG1_BACTI</name>
<feature type="transmembrane region" description="Helical" evidence="1">
    <location>
        <begin position="12"/>
        <end position="28"/>
    </location>
</feature>
<keyword evidence="2" id="KW-0614">Plasmid</keyword>
<protein>
    <submittedName>
        <fullName evidence="2">Uncharacterized protein</fullName>
    </submittedName>
</protein>
<organism evidence="2">
    <name type="scientific">Bacillus thuringiensis subsp. israelensis</name>
    <dbReference type="NCBI Taxonomy" id="1430"/>
    <lineage>
        <taxon>Bacteria</taxon>
        <taxon>Bacillati</taxon>
        <taxon>Bacillota</taxon>
        <taxon>Bacilli</taxon>
        <taxon>Bacillales</taxon>
        <taxon>Bacillaceae</taxon>
        <taxon>Bacillus</taxon>
        <taxon>Bacillus cereus group</taxon>
    </lineage>
</organism>
<evidence type="ECO:0000313" key="2">
    <source>
        <dbReference type="EMBL" id="AUO31924.1"/>
    </source>
</evidence>
<accession>A0A2I6SWG1</accession>